<sequence>RDLVPHSVYIILVNGKILHCANALHIKVYDSDFVNHCLYDQEYINSSRSFTRASYTSTYKNYGVP</sequence>
<accession>A0A0K2TND7</accession>
<dbReference type="AlphaFoldDB" id="A0A0K2TND7"/>
<dbReference type="EMBL" id="HACA01009781">
    <property type="protein sequence ID" value="CDW27142.1"/>
    <property type="molecule type" value="Transcribed_RNA"/>
</dbReference>
<evidence type="ECO:0000313" key="1">
    <source>
        <dbReference type="EMBL" id="CDW27142.1"/>
    </source>
</evidence>
<organism evidence="1">
    <name type="scientific">Lepeophtheirus salmonis</name>
    <name type="common">Salmon louse</name>
    <name type="synonym">Caligus salmonis</name>
    <dbReference type="NCBI Taxonomy" id="72036"/>
    <lineage>
        <taxon>Eukaryota</taxon>
        <taxon>Metazoa</taxon>
        <taxon>Ecdysozoa</taxon>
        <taxon>Arthropoda</taxon>
        <taxon>Crustacea</taxon>
        <taxon>Multicrustacea</taxon>
        <taxon>Hexanauplia</taxon>
        <taxon>Copepoda</taxon>
        <taxon>Siphonostomatoida</taxon>
        <taxon>Caligidae</taxon>
        <taxon>Lepeophtheirus</taxon>
    </lineage>
</organism>
<reference evidence="1" key="1">
    <citation type="submission" date="2014-05" db="EMBL/GenBank/DDBJ databases">
        <authorList>
            <person name="Chronopoulou M."/>
        </authorList>
    </citation>
    <scope>NUCLEOTIDE SEQUENCE</scope>
    <source>
        <tissue evidence="1">Whole organism</tissue>
    </source>
</reference>
<feature type="non-terminal residue" evidence="1">
    <location>
        <position position="1"/>
    </location>
</feature>
<proteinExistence type="predicted"/>
<name>A0A0K2TND7_LEPSM</name>
<protein>
    <submittedName>
        <fullName evidence="1">Uncharacterized protein</fullName>
    </submittedName>
</protein>